<reference evidence="1 2" key="1">
    <citation type="submission" date="2007-05" db="EMBL/GenBank/DDBJ databases">
        <title>Complete sequence of Geobacter uraniireducens Rf4.</title>
        <authorList>
            <consortium name="US DOE Joint Genome Institute"/>
            <person name="Copeland A."/>
            <person name="Lucas S."/>
            <person name="Lapidus A."/>
            <person name="Barry K."/>
            <person name="Detter J.C."/>
            <person name="Glavina del Rio T."/>
            <person name="Hammon N."/>
            <person name="Israni S."/>
            <person name="Dalin E."/>
            <person name="Tice H."/>
            <person name="Pitluck S."/>
            <person name="Chertkov O."/>
            <person name="Brettin T."/>
            <person name="Bruce D."/>
            <person name="Han C."/>
            <person name="Schmutz J."/>
            <person name="Larimer F."/>
            <person name="Land M."/>
            <person name="Hauser L."/>
            <person name="Kyrpides N."/>
            <person name="Mikhailova N."/>
            <person name="Shelobolina E."/>
            <person name="Aklujkar M."/>
            <person name="Lovley D."/>
            <person name="Richardson P."/>
        </authorList>
    </citation>
    <scope>NUCLEOTIDE SEQUENCE [LARGE SCALE GENOMIC DNA]</scope>
    <source>
        <strain evidence="1 2">Rf4</strain>
    </source>
</reference>
<evidence type="ECO:0000313" key="2">
    <source>
        <dbReference type="Proteomes" id="UP000006695"/>
    </source>
</evidence>
<dbReference type="HOGENOM" id="CLU_102151_0_0_7"/>
<dbReference type="RefSeq" id="WP_011937345.1">
    <property type="nucleotide sequence ID" value="NC_009483.1"/>
</dbReference>
<sequence length="220" mass="24641">MKLDRMVVKRFEDLAAKAKEVEATVLINDTSAVVDSNKFQEWATEAMNLLQRVFGEESVHYHNFDVIYSKIINIAYLESFSTCKGILKAAQEDYEGGNTFELHDHLHEAVLKYVSNQASELLRSGQKEAACILSVVALESALKELCERAGIPRGSHEEMNKGLYKAGVYTIGTQQRVSDWGCIRDDVLRGLSDQYSISDVDVMLKGIERFMAKHLTDASA</sequence>
<gene>
    <name evidence="1" type="ordered locus">Gura_0403</name>
</gene>
<dbReference type="Proteomes" id="UP000006695">
    <property type="component" value="Chromosome"/>
</dbReference>
<keyword evidence="2" id="KW-1185">Reference proteome</keyword>
<proteinExistence type="predicted"/>
<accession>A5GCT0</accession>
<dbReference type="EMBL" id="CP000698">
    <property type="protein sequence ID" value="ABQ24619.1"/>
    <property type="molecule type" value="Genomic_DNA"/>
</dbReference>
<name>A5GCT0_GEOUR</name>
<dbReference type="AlphaFoldDB" id="A5GCT0"/>
<evidence type="ECO:0000313" key="1">
    <source>
        <dbReference type="EMBL" id="ABQ24619.1"/>
    </source>
</evidence>
<organism evidence="1 2">
    <name type="scientific">Geotalea uraniireducens (strain Rf4)</name>
    <name type="common">Geobacter uraniireducens</name>
    <dbReference type="NCBI Taxonomy" id="351605"/>
    <lineage>
        <taxon>Bacteria</taxon>
        <taxon>Pseudomonadati</taxon>
        <taxon>Thermodesulfobacteriota</taxon>
        <taxon>Desulfuromonadia</taxon>
        <taxon>Geobacterales</taxon>
        <taxon>Geobacteraceae</taxon>
        <taxon>Geotalea</taxon>
    </lineage>
</organism>
<protein>
    <submittedName>
        <fullName evidence="1">Uncharacterized protein</fullName>
    </submittedName>
</protein>
<dbReference type="OrthoDB" id="5394106at2"/>
<dbReference type="KEGG" id="gur:Gura_0403"/>